<proteinExistence type="inferred from homology"/>
<keyword evidence="10" id="KW-1185">Reference proteome</keyword>
<organism evidence="9 10">
    <name type="scientific">Thermus arciformis</name>
    <dbReference type="NCBI Taxonomy" id="482827"/>
    <lineage>
        <taxon>Bacteria</taxon>
        <taxon>Thermotogati</taxon>
        <taxon>Deinococcota</taxon>
        <taxon>Deinococci</taxon>
        <taxon>Thermales</taxon>
        <taxon>Thermaceae</taxon>
        <taxon>Thermus</taxon>
    </lineage>
</organism>
<evidence type="ECO:0000313" key="10">
    <source>
        <dbReference type="Proteomes" id="UP000199446"/>
    </source>
</evidence>
<keyword evidence="3" id="KW-1003">Cell membrane</keyword>
<dbReference type="EMBL" id="FNBC01000063">
    <property type="protein sequence ID" value="SDF47591.1"/>
    <property type="molecule type" value="Genomic_DNA"/>
</dbReference>
<accession>A0A1G7LDW9</accession>
<name>A0A1G7LDW9_9DEIN</name>
<evidence type="ECO:0000256" key="4">
    <source>
        <dbReference type="ARBA" id="ARBA00022692"/>
    </source>
</evidence>
<keyword evidence="6 7" id="KW-0472">Membrane</keyword>
<reference evidence="10" key="1">
    <citation type="submission" date="2016-10" db="EMBL/GenBank/DDBJ databases">
        <authorList>
            <person name="Varghese N."/>
            <person name="Submissions S."/>
        </authorList>
    </citation>
    <scope>NUCLEOTIDE SEQUENCE [LARGE SCALE GENOMIC DNA]</scope>
    <source>
        <strain evidence="10">CGMCC 1.6992</strain>
    </source>
</reference>
<dbReference type="InterPro" id="IPR035906">
    <property type="entry name" value="MetI-like_sf"/>
</dbReference>
<dbReference type="InterPro" id="IPR043429">
    <property type="entry name" value="ArtM/GltK/GlnP/TcyL/YhdX-like"/>
</dbReference>
<dbReference type="GO" id="GO:0043190">
    <property type="term" value="C:ATP-binding cassette (ABC) transporter complex"/>
    <property type="evidence" value="ECO:0007669"/>
    <property type="project" value="InterPro"/>
</dbReference>
<sequence length="320" mass="34672">MRLLKALFGTPGNALVSLLLLAFLGWLGQALLLWGLRAEWRVVGENLPYFFVGQLPKEHLPRVGGFLLFLALALLGWLGSLRVVRVPRPRLLSLLGLLGSLFLLPWPPTLWGGLLLSFLLSGVAMLLAFPLGVALAFGRQARLPVLRLIAIAFIEGVRGVPLVSLLFLAFVTVPLFLPEGVRLPQVVRALVAFTLFAAAYLAENVRGGLQAVPKGQWEAAFSLGLTPFQAVRYVILPQALRAVVPALVGQYIALFKDTSLVALIGILDLMGVARAVLANPQNVGLEREVYLFLALVYLLVSGSFSYLGRLLERGLGLGVR</sequence>
<feature type="domain" description="ABC transmembrane type-1" evidence="8">
    <location>
        <begin position="114"/>
        <end position="308"/>
    </location>
</feature>
<dbReference type="RefSeq" id="WP_093008700.1">
    <property type="nucleotide sequence ID" value="NZ_FNBC01000063.1"/>
</dbReference>
<dbReference type="GO" id="GO:0006865">
    <property type="term" value="P:amino acid transport"/>
    <property type="evidence" value="ECO:0007669"/>
    <property type="project" value="TreeGrafter"/>
</dbReference>
<evidence type="ECO:0000256" key="6">
    <source>
        <dbReference type="ARBA" id="ARBA00023136"/>
    </source>
</evidence>
<dbReference type="Pfam" id="PF00528">
    <property type="entry name" value="BPD_transp_1"/>
    <property type="match status" value="1"/>
</dbReference>
<keyword evidence="2 7" id="KW-0813">Transport</keyword>
<feature type="transmembrane region" description="Helical" evidence="7">
    <location>
        <begin position="183"/>
        <end position="202"/>
    </location>
</feature>
<dbReference type="PROSITE" id="PS50928">
    <property type="entry name" value="ABC_TM1"/>
    <property type="match status" value="1"/>
</dbReference>
<gene>
    <name evidence="9" type="ORF">SAMN04488243_1635</name>
</gene>
<comment type="subcellular location">
    <subcellularLocation>
        <location evidence="1 7">Cell membrane</location>
        <topology evidence="1 7">Multi-pass membrane protein</topology>
    </subcellularLocation>
</comment>
<dbReference type="CDD" id="cd06261">
    <property type="entry name" value="TM_PBP2"/>
    <property type="match status" value="1"/>
</dbReference>
<keyword evidence="5 7" id="KW-1133">Transmembrane helix</keyword>
<feature type="transmembrane region" description="Helical" evidence="7">
    <location>
        <begin position="260"/>
        <end position="277"/>
    </location>
</feature>
<dbReference type="InterPro" id="IPR010065">
    <property type="entry name" value="AA_ABC_transptr_permease_3TM"/>
</dbReference>
<dbReference type="AlphaFoldDB" id="A0A1G7LDW9"/>
<feature type="transmembrane region" description="Helical" evidence="7">
    <location>
        <begin position="114"/>
        <end position="137"/>
    </location>
</feature>
<keyword evidence="4 7" id="KW-0812">Transmembrane</keyword>
<evidence type="ECO:0000256" key="1">
    <source>
        <dbReference type="ARBA" id="ARBA00004651"/>
    </source>
</evidence>
<dbReference type="Proteomes" id="UP000199446">
    <property type="component" value="Unassembled WGS sequence"/>
</dbReference>
<evidence type="ECO:0000256" key="5">
    <source>
        <dbReference type="ARBA" id="ARBA00022989"/>
    </source>
</evidence>
<comment type="similarity">
    <text evidence="7">Belongs to the binding-protein-dependent transport system permease family.</text>
</comment>
<evidence type="ECO:0000256" key="3">
    <source>
        <dbReference type="ARBA" id="ARBA00022475"/>
    </source>
</evidence>
<feature type="transmembrane region" description="Helical" evidence="7">
    <location>
        <begin position="149"/>
        <end position="177"/>
    </location>
</feature>
<dbReference type="InterPro" id="IPR000515">
    <property type="entry name" value="MetI-like"/>
</dbReference>
<dbReference type="PANTHER" id="PTHR30614">
    <property type="entry name" value="MEMBRANE COMPONENT OF AMINO ACID ABC TRANSPORTER"/>
    <property type="match status" value="1"/>
</dbReference>
<evidence type="ECO:0000259" key="8">
    <source>
        <dbReference type="PROSITE" id="PS50928"/>
    </source>
</evidence>
<dbReference type="NCBIfam" id="TIGR01726">
    <property type="entry name" value="HEQRo_perm_3TM"/>
    <property type="match status" value="1"/>
</dbReference>
<protein>
    <submittedName>
        <fullName evidence="9">General L-amino acid transport system permease protein</fullName>
    </submittedName>
</protein>
<feature type="transmembrane region" description="Helical" evidence="7">
    <location>
        <begin position="91"/>
        <end position="108"/>
    </location>
</feature>
<dbReference type="OrthoDB" id="9805999at2"/>
<evidence type="ECO:0000256" key="7">
    <source>
        <dbReference type="RuleBase" id="RU363032"/>
    </source>
</evidence>
<dbReference type="Gene3D" id="1.10.3720.10">
    <property type="entry name" value="MetI-like"/>
    <property type="match status" value="1"/>
</dbReference>
<feature type="transmembrane region" description="Helical" evidence="7">
    <location>
        <begin position="289"/>
        <end position="307"/>
    </location>
</feature>
<evidence type="ECO:0000313" key="9">
    <source>
        <dbReference type="EMBL" id="SDF47591.1"/>
    </source>
</evidence>
<dbReference type="GO" id="GO:0022857">
    <property type="term" value="F:transmembrane transporter activity"/>
    <property type="evidence" value="ECO:0007669"/>
    <property type="project" value="InterPro"/>
</dbReference>
<dbReference type="STRING" id="482827.SAMN04488243_1635"/>
<dbReference type="PANTHER" id="PTHR30614:SF41">
    <property type="entry name" value="INNER MEMBRANE AMINO-ACID ABC TRANSPORTER PERMEASE PROTEIN YHDY"/>
    <property type="match status" value="1"/>
</dbReference>
<evidence type="ECO:0000256" key="2">
    <source>
        <dbReference type="ARBA" id="ARBA00022448"/>
    </source>
</evidence>
<dbReference type="SUPFAM" id="SSF161098">
    <property type="entry name" value="MetI-like"/>
    <property type="match status" value="1"/>
</dbReference>
<feature type="transmembrane region" description="Helical" evidence="7">
    <location>
        <begin position="62"/>
        <end position="84"/>
    </location>
</feature>